<feature type="chain" id="PRO_5005595172" description="Secreted protein" evidence="2">
    <location>
        <begin position="24"/>
        <end position="165"/>
    </location>
</feature>
<dbReference type="Gramene" id="KOM36711">
    <property type="protein sequence ID" value="KOM36711"/>
    <property type="gene ID" value="LR48_Vigan03g009200"/>
</dbReference>
<evidence type="ECO:0008006" key="5">
    <source>
        <dbReference type="Google" id="ProtNLM"/>
    </source>
</evidence>
<feature type="compositionally biased region" description="Low complexity" evidence="1">
    <location>
        <begin position="46"/>
        <end position="63"/>
    </location>
</feature>
<proteinExistence type="predicted"/>
<accession>A0A0L9U1R8</accession>
<evidence type="ECO:0000313" key="4">
    <source>
        <dbReference type="Proteomes" id="UP000053144"/>
    </source>
</evidence>
<dbReference type="Proteomes" id="UP000053144">
    <property type="component" value="Chromosome 3"/>
</dbReference>
<protein>
    <recommendedName>
        <fullName evidence="5">Secreted protein</fullName>
    </recommendedName>
</protein>
<organism evidence="3 4">
    <name type="scientific">Phaseolus angularis</name>
    <name type="common">Azuki bean</name>
    <name type="synonym">Vigna angularis</name>
    <dbReference type="NCBI Taxonomy" id="3914"/>
    <lineage>
        <taxon>Eukaryota</taxon>
        <taxon>Viridiplantae</taxon>
        <taxon>Streptophyta</taxon>
        <taxon>Embryophyta</taxon>
        <taxon>Tracheophyta</taxon>
        <taxon>Spermatophyta</taxon>
        <taxon>Magnoliopsida</taxon>
        <taxon>eudicotyledons</taxon>
        <taxon>Gunneridae</taxon>
        <taxon>Pentapetalae</taxon>
        <taxon>rosids</taxon>
        <taxon>fabids</taxon>
        <taxon>Fabales</taxon>
        <taxon>Fabaceae</taxon>
        <taxon>Papilionoideae</taxon>
        <taxon>50 kb inversion clade</taxon>
        <taxon>NPAAA clade</taxon>
        <taxon>indigoferoid/millettioid clade</taxon>
        <taxon>Phaseoleae</taxon>
        <taxon>Vigna</taxon>
    </lineage>
</organism>
<sequence length="165" mass="18434">MHVATSFIFSFSVTLLRSKNSYACAIQPVGSTPSKIGSSTHFLQLRRTSPPSTSDSSSEFSGGRRSRPTLTESRLPSELRCWLLVRRSRVRLNDCSLQVTALNSSTNDSIDINLPSILLLQTCSVCSFDEDLAGRTNLLGFRFRKPNFLTILKLTTTQKQERTKE</sequence>
<evidence type="ECO:0000313" key="3">
    <source>
        <dbReference type="EMBL" id="KOM36711.1"/>
    </source>
</evidence>
<name>A0A0L9U1R8_PHAAN</name>
<feature type="signal peptide" evidence="2">
    <location>
        <begin position="1"/>
        <end position="23"/>
    </location>
</feature>
<evidence type="ECO:0000256" key="1">
    <source>
        <dbReference type="SAM" id="MobiDB-lite"/>
    </source>
</evidence>
<reference evidence="4" key="1">
    <citation type="journal article" date="2015" name="Proc. Natl. Acad. Sci. U.S.A.">
        <title>Genome sequencing of adzuki bean (Vigna angularis) provides insight into high starch and low fat accumulation and domestication.</title>
        <authorList>
            <person name="Yang K."/>
            <person name="Tian Z."/>
            <person name="Chen C."/>
            <person name="Luo L."/>
            <person name="Zhao B."/>
            <person name="Wang Z."/>
            <person name="Yu L."/>
            <person name="Li Y."/>
            <person name="Sun Y."/>
            <person name="Li W."/>
            <person name="Chen Y."/>
            <person name="Li Y."/>
            <person name="Zhang Y."/>
            <person name="Ai D."/>
            <person name="Zhao J."/>
            <person name="Shang C."/>
            <person name="Ma Y."/>
            <person name="Wu B."/>
            <person name="Wang M."/>
            <person name="Gao L."/>
            <person name="Sun D."/>
            <person name="Zhang P."/>
            <person name="Guo F."/>
            <person name="Wang W."/>
            <person name="Li Y."/>
            <person name="Wang J."/>
            <person name="Varshney R.K."/>
            <person name="Wang J."/>
            <person name="Ling H.Q."/>
            <person name="Wan P."/>
        </authorList>
    </citation>
    <scope>NUCLEOTIDE SEQUENCE</scope>
    <source>
        <strain evidence="4">cv. Jingnong 6</strain>
    </source>
</reference>
<feature type="region of interest" description="Disordered" evidence="1">
    <location>
        <begin position="42"/>
        <end position="72"/>
    </location>
</feature>
<keyword evidence="2" id="KW-0732">Signal</keyword>
<dbReference type="AlphaFoldDB" id="A0A0L9U1R8"/>
<gene>
    <name evidence="3" type="ORF">LR48_Vigan03g009200</name>
</gene>
<evidence type="ECO:0000256" key="2">
    <source>
        <dbReference type="SAM" id="SignalP"/>
    </source>
</evidence>
<dbReference type="EMBL" id="CM003373">
    <property type="protein sequence ID" value="KOM36711.1"/>
    <property type="molecule type" value="Genomic_DNA"/>
</dbReference>